<dbReference type="OrthoDB" id="443772at2759"/>
<evidence type="ECO:0000256" key="1">
    <source>
        <dbReference type="ARBA" id="ARBA00004604"/>
    </source>
</evidence>
<dbReference type="PANTHER" id="PTHR13028">
    <property type="entry name" value="RRNA PROCESSING PROTEIN EBNA1-BINDING PROTEIN-RELATED"/>
    <property type="match status" value="1"/>
</dbReference>
<feature type="compositionally biased region" description="Acidic residues" evidence="6">
    <location>
        <begin position="74"/>
        <end position="86"/>
    </location>
</feature>
<dbReference type="AlphaFoldDB" id="A0A058Z674"/>
<feature type="region of interest" description="Disordered" evidence="6">
    <location>
        <begin position="260"/>
        <end position="356"/>
    </location>
</feature>
<dbReference type="eggNOG" id="KOG3080">
    <property type="taxonomic scope" value="Eukaryota"/>
</dbReference>
<dbReference type="Pfam" id="PF05890">
    <property type="entry name" value="Ebp2"/>
    <property type="match status" value="1"/>
</dbReference>
<dbReference type="GO" id="GO:0030687">
    <property type="term" value="C:preribosome, large subunit precursor"/>
    <property type="evidence" value="ECO:0007669"/>
    <property type="project" value="TreeGrafter"/>
</dbReference>
<sequence>MSAAIFKNMDPEFQRLVTKEAVSESDSSDNEARQDAEDEEFRKELAALPADVRAKILAELGEVEEAAGGSDAEASSDDDDEQDDMEEGSHIDVMGINLRLNEFGILPGRPHALEWIETLDHTWTDSCAERITNVEDEPAREAIFQEQALAAILEARPKVLACGIPFERPEDFYAEMLKTDQHMSKIRKSVQDREQGMKRAEEVALIRKQKRFGKQVQAEKLQERARERAEAADRMKLIRKGRANMPTANDDEFGVSIDEAMEDEDDKRRARQSKYGQGGPKSKAAMRKAGPTSGARRGSAPSGPGSARFGDRPSGSAGAKGGSAPKFAGKARSRGGSAGAKRRPGKTARSNRSGRK</sequence>
<organism evidence="7">
    <name type="scientific">Fonticula alba</name>
    <name type="common">Slime mold</name>
    <dbReference type="NCBI Taxonomy" id="691883"/>
    <lineage>
        <taxon>Eukaryota</taxon>
        <taxon>Rotosphaerida</taxon>
        <taxon>Fonticulaceae</taxon>
        <taxon>Fonticula</taxon>
    </lineage>
</organism>
<dbReference type="PANTHER" id="PTHR13028:SF0">
    <property type="entry name" value="RRNA-PROCESSING PROTEIN EBP2-RELATED"/>
    <property type="match status" value="1"/>
</dbReference>
<dbReference type="GO" id="GO:0005730">
    <property type="term" value="C:nucleolus"/>
    <property type="evidence" value="ECO:0007669"/>
    <property type="project" value="UniProtKB-SubCell"/>
</dbReference>
<accession>A0A058Z674</accession>
<dbReference type="EMBL" id="KB932206">
    <property type="protein sequence ID" value="KCV69423.1"/>
    <property type="molecule type" value="Genomic_DNA"/>
</dbReference>
<feature type="region of interest" description="Disordered" evidence="6">
    <location>
        <begin position="19"/>
        <end position="40"/>
    </location>
</feature>
<dbReference type="GO" id="GO:0042273">
    <property type="term" value="P:ribosomal large subunit biogenesis"/>
    <property type="evidence" value="ECO:0007669"/>
    <property type="project" value="TreeGrafter"/>
</dbReference>
<dbReference type="RefSeq" id="XP_009495988.1">
    <property type="nucleotide sequence ID" value="XM_009497713.1"/>
</dbReference>
<keyword evidence="5" id="KW-0539">Nucleus</keyword>
<dbReference type="Proteomes" id="UP000030693">
    <property type="component" value="Unassembled WGS sequence"/>
</dbReference>
<dbReference type="STRING" id="691883.A0A058Z674"/>
<dbReference type="OMA" id="RETMFHR"/>
<evidence type="ECO:0000313" key="7">
    <source>
        <dbReference type="EMBL" id="KCV69423.1"/>
    </source>
</evidence>
<protein>
    <submittedName>
        <fullName evidence="7">Uncharacterized protein</fullName>
    </submittedName>
</protein>
<keyword evidence="4" id="KW-0175">Coiled coil</keyword>
<evidence type="ECO:0000256" key="5">
    <source>
        <dbReference type="ARBA" id="ARBA00023242"/>
    </source>
</evidence>
<proteinExistence type="inferred from homology"/>
<comment type="subcellular location">
    <subcellularLocation>
        <location evidence="1">Nucleus</location>
        <location evidence="1">Nucleolus</location>
    </subcellularLocation>
</comment>
<evidence type="ECO:0000256" key="4">
    <source>
        <dbReference type="ARBA" id="ARBA00023054"/>
    </source>
</evidence>
<feature type="compositionally biased region" description="Basic and acidic residues" evidence="6">
    <location>
        <begin position="30"/>
        <end position="40"/>
    </location>
</feature>
<evidence type="ECO:0000256" key="2">
    <source>
        <dbReference type="ARBA" id="ARBA00007336"/>
    </source>
</evidence>
<comment type="similarity">
    <text evidence="2">Belongs to the EBP2 family.</text>
</comment>
<reference evidence="7" key="1">
    <citation type="submission" date="2013-04" db="EMBL/GenBank/DDBJ databases">
        <title>The Genome Sequence of Fonticula alba ATCC 38817.</title>
        <authorList>
            <consortium name="The Broad Institute Genomics Platform"/>
            <person name="Russ C."/>
            <person name="Cuomo C."/>
            <person name="Burger G."/>
            <person name="Gray M.W."/>
            <person name="Holland P.W.H."/>
            <person name="King N."/>
            <person name="Lang F.B.F."/>
            <person name="Roger A.J."/>
            <person name="Ruiz-Trillo I."/>
            <person name="Brown M."/>
            <person name="Walker B."/>
            <person name="Young S."/>
            <person name="Zeng Q."/>
            <person name="Gargeya S."/>
            <person name="Fitzgerald M."/>
            <person name="Haas B."/>
            <person name="Abouelleil A."/>
            <person name="Allen A.W."/>
            <person name="Alvarado L."/>
            <person name="Arachchi H.M."/>
            <person name="Berlin A.M."/>
            <person name="Chapman S.B."/>
            <person name="Gainer-Dewar J."/>
            <person name="Goldberg J."/>
            <person name="Griggs A."/>
            <person name="Gujja S."/>
            <person name="Hansen M."/>
            <person name="Howarth C."/>
            <person name="Imamovic A."/>
            <person name="Ireland A."/>
            <person name="Larimer J."/>
            <person name="McCowan C."/>
            <person name="Murphy C."/>
            <person name="Pearson M."/>
            <person name="Poon T.W."/>
            <person name="Priest M."/>
            <person name="Roberts A."/>
            <person name="Saif S."/>
            <person name="Shea T."/>
            <person name="Sisk P."/>
            <person name="Sykes S."/>
            <person name="Wortman J."/>
            <person name="Nusbaum C."/>
            <person name="Birren B."/>
        </authorList>
    </citation>
    <scope>NUCLEOTIDE SEQUENCE [LARGE SCALE GENOMIC DNA]</scope>
    <source>
        <strain evidence="7">ATCC 38817</strain>
    </source>
</reference>
<name>A0A058Z674_FONAL</name>
<feature type="compositionally biased region" description="Low complexity" evidence="6">
    <location>
        <begin position="313"/>
        <end position="330"/>
    </location>
</feature>
<keyword evidence="8" id="KW-1185">Reference proteome</keyword>
<dbReference type="GO" id="GO:0006364">
    <property type="term" value="P:rRNA processing"/>
    <property type="evidence" value="ECO:0007669"/>
    <property type="project" value="TreeGrafter"/>
</dbReference>
<keyword evidence="3" id="KW-0690">Ribosome biogenesis</keyword>
<evidence type="ECO:0000313" key="8">
    <source>
        <dbReference type="Proteomes" id="UP000030693"/>
    </source>
</evidence>
<feature type="region of interest" description="Disordered" evidence="6">
    <location>
        <begin position="62"/>
        <end position="91"/>
    </location>
</feature>
<evidence type="ECO:0000256" key="6">
    <source>
        <dbReference type="SAM" id="MobiDB-lite"/>
    </source>
</evidence>
<evidence type="ECO:0000256" key="3">
    <source>
        <dbReference type="ARBA" id="ARBA00022517"/>
    </source>
</evidence>
<dbReference type="GeneID" id="20528578"/>
<dbReference type="InterPro" id="IPR008610">
    <property type="entry name" value="Ebp2"/>
</dbReference>
<gene>
    <name evidence="7" type="ORF">H696_03853</name>
</gene>
<dbReference type="GO" id="GO:0034399">
    <property type="term" value="C:nuclear periphery"/>
    <property type="evidence" value="ECO:0007669"/>
    <property type="project" value="TreeGrafter"/>
</dbReference>